<name>A0A255GIK6_9ACTN</name>
<gene>
    <name evidence="2" type="ORF">CGZ94_07055</name>
</gene>
<evidence type="ECO:0000313" key="2">
    <source>
        <dbReference type="EMBL" id="OYO14366.1"/>
    </source>
</evidence>
<dbReference type="OrthoDB" id="3381577at2"/>
<evidence type="ECO:0000256" key="1">
    <source>
        <dbReference type="SAM" id="MobiDB-lite"/>
    </source>
</evidence>
<dbReference type="RefSeq" id="WP_094355370.1">
    <property type="nucleotide sequence ID" value="NZ_NMVK01000002.1"/>
</dbReference>
<evidence type="ECO:0000313" key="3">
    <source>
        <dbReference type="Proteomes" id="UP000215896"/>
    </source>
</evidence>
<protein>
    <recommendedName>
        <fullName evidence="4">ATP/GTP-binding protein</fullName>
    </recommendedName>
</protein>
<feature type="compositionally biased region" description="Basic residues" evidence="1">
    <location>
        <begin position="1"/>
        <end position="13"/>
    </location>
</feature>
<proteinExistence type="predicted"/>
<dbReference type="EMBL" id="NMVO01000012">
    <property type="protein sequence ID" value="OYO14366.1"/>
    <property type="molecule type" value="Genomic_DNA"/>
</dbReference>
<keyword evidence="3" id="KW-1185">Reference proteome</keyword>
<organism evidence="2 3">
    <name type="scientific">Enemella evansiae</name>
    <dbReference type="NCBI Taxonomy" id="2016499"/>
    <lineage>
        <taxon>Bacteria</taxon>
        <taxon>Bacillati</taxon>
        <taxon>Actinomycetota</taxon>
        <taxon>Actinomycetes</taxon>
        <taxon>Propionibacteriales</taxon>
        <taxon>Propionibacteriaceae</taxon>
        <taxon>Enemella</taxon>
    </lineage>
</organism>
<dbReference type="Proteomes" id="UP000215896">
    <property type="component" value="Unassembled WGS sequence"/>
</dbReference>
<accession>A0A255GIK6</accession>
<dbReference type="AlphaFoldDB" id="A0A255GIK6"/>
<comment type="caution">
    <text evidence="2">The sequence shown here is derived from an EMBL/GenBank/DDBJ whole genome shotgun (WGS) entry which is preliminary data.</text>
</comment>
<reference evidence="2 3" key="1">
    <citation type="submission" date="2017-07" db="EMBL/GenBank/DDBJ databases">
        <title>Draft whole genome sequences of clinical Proprionibacteriaceae strains.</title>
        <authorList>
            <person name="Bernier A.-M."/>
            <person name="Bernard K."/>
            <person name="Domingo M.-C."/>
        </authorList>
    </citation>
    <scope>NUCLEOTIDE SEQUENCE [LARGE SCALE GENOMIC DNA]</scope>
    <source>
        <strain evidence="2 3">NML 030167</strain>
    </source>
</reference>
<feature type="region of interest" description="Disordered" evidence="1">
    <location>
        <begin position="1"/>
        <end position="29"/>
    </location>
</feature>
<sequence>MPNGRRRSKHTREHRPLSGHHPVAETRADGQWLVRGVPAERALKAYTCPGCGGTIPPGTAHLVVWPSIPSIGSTSAIEERRHWHRHCWARH</sequence>
<evidence type="ECO:0008006" key="4">
    <source>
        <dbReference type="Google" id="ProtNLM"/>
    </source>
</evidence>